<dbReference type="Proteomes" id="UP000324104">
    <property type="component" value="Unassembled WGS sequence"/>
</dbReference>
<dbReference type="InterPro" id="IPR011010">
    <property type="entry name" value="DNA_brk_join_enz"/>
</dbReference>
<dbReference type="InterPro" id="IPR002104">
    <property type="entry name" value="Integrase_catalytic"/>
</dbReference>
<dbReference type="EMBL" id="VTAW01000003">
    <property type="protein sequence ID" value="TYT63279.1"/>
    <property type="molecule type" value="Genomic_DNA"/>
</dbReference>
<dbReference type="PROSITE" id="PS51898">
    <property type="entry name" value="TYR_RECOMBINASE"/>
    <property type="match status" value="1"/>
</dbReference>
<keyword evidence="1" id="KW-0233">DNA recombination</keyword>
<evidence type="ECO:0000313" key="3">
    <source>
        <dbReference type="EMBL" id="TYT63279.1"/>
    </source>
</evidence>
<dbReference type="InterPro" id="IPR013762">
    <property type="entry name" value="Integrase-like_cat_sf"/>
</dbReference>
<proteinExistence type="predicted"/>
<name>A0A5D5AN52_9EURY</name>
<feature type="domain" description="Tyr recombinase" evidence="2">
    <location>
        <begin position="132"/>
        <end position="311"/>
    </location>
</feature>
<dbReference type="GO" id="GO:0006310">
    <property type="term" value="P:DNA recombination"/>
    <property type="evidence" value="ECO:0007669"/>
    <property type="project" value="UniProtKB-KW"/>
</dbReference>
<dbReference type="SUPFAM" id="SSF56349">
    <property type="entry name" value="DNA breaking-rejoining enzymes"/>
    <property type="match status" value="1"/>
</dbReference>
<dbReference type="GO" id="GO:0003677">
    <property type="term" value="F:DNA binding"/>
    <property type="evidence" value="ECO:0007669"/>
    <property type="project" value="InterPro"/>
</dbReference>
<dbReference type="GO" id="GO:0015074">
    <property type="term" value="P:DNA integration"/>
    <property type="evidence" value="ECO:0007669"/>
    <property type="project" value="InterPro"/>
</dbReference>
<comment type="caution">
    <text evidence="3">The sequence shown here is derived from an EMBL/GenBank/DDBJ whole genome shotgun (WGS) entry which is preliminary data.</text>
</comment>
<organism evidence="3 4">
    <name type="scientific">Natrialba swarupiae</name>
    <dbReference type="NCBI Taxonomy" id="2448032"/>
    <lineage>
        <taxon>Archaea</taxon>
        <taxon>Methanobacteriati</taxon>
        <taxon>Methanobacteriota</taxon>
        <taxon>Stenosarchaea group</taxon>
        <taxon>Halobacteria</taxon>
        <taxon>Halobacteriales</taxon>
        <taxon>Natrialbaceae</taxon>
        <taxon>Natrialba</taxon>
    </lineage>
</organism>
<evidence type="ECO:0000256" key="1">
    <source>
        <dbReference type="ARBA" id="ARBA00023172"/>
    </source>
</evidence>
<dbReference type="AlphaFoldDB" id="A0A5D5AN52"/>
<sequence length="414" mass="47092">MPDIRKQITNLHERIQESNDISERDKELLIAFSDEIDLLKSKYSDHRHNKLLRHCTIMAEEGGELAAALEDEDAAKEILRWINRTYDNEYTNHDYRTALRVFGKRVTEGGDYPASIEWIPSGTSSSHDPVPDPADMLEWEEDILPMVDATRNSRDAALITVAFDAGPRADELRNLSVGDVTDGEHGLRIWVDGKTGQRSVDLIPCVPYLKRWLSDHPAPDDSTAPLWSKLNTADEISYRQFLNCFKDAADRAGVTKSVTPTNFRKSNATFLARNEVNQAFIEDRQGRKRGSDATAHYVARFGTDTEADYARLHGLEVEEEEPEPIGPVECPRCEKETPRHRETCVWCNQPLEYGAIESIEDDQKEVRDQVFRLAQENPEFLEDIQQARKFSDIVDDNPDILEDAQAFAESLSDE</sequence>
<reference evidence="3 4" key="1">
    <citation type="submission" date="2019-08" db="EMBL/GenBank/DDBJ databases">
        <title>Archaea genome.</title>
        <authorList>
            <person name="Kajale S."/>
            <person name="Shouche Y."/>
            <person name="Deshpande N."/>
            <person name="Sharma A."/>
        </authorList>
    </citation>
    <scope>NUCLEOTIDE SEQUENCE [LARGE SCALE GENOMIC DNA]</scope>
    <source>
        <strain evidence="3 4">ESP3B_9</strain>
    </source>
</reference>
<dbReference type="Gene3D" id="1.10.443.10">
    <property type="entry name" value="Intergrase catalytic core"/>
    <property type="match status" value="1"/>
</dbReference>
<evidence type="ECO:0000313" key="4">
    <source>
        <dbReference type="Proteomes" id="UP000324104"/>
    </source>
</evidence>
<dbReference type="CDD" id="cd00397">
    <property type="entry name" value="DNA_BRE_C"/>
    <property type="match status" value="1"/>
</dbReference>
<protein>
    <submittedName>
        <fullName evidence="3">Phage integrase family protein</fullName>
    </submittedName>
</protein>
<accession>A0A5D5AN52</accession>
<evidence type="ECO:0000259" key="2">
    <source>
        <dbReference type="PROSITE" id="PS51898"/>
    </source>
</evidence>
<gene>
    <name evidence="3" type="ORF">FYC77_04200</name>
</gene>
<keyword evidence="4" id="KW-1185">Reference proteome</keyword>
<dbReference type="Pfam" id="PF00589">
    <property type="entry name" value="Phage_integrase"/>
    <property type="match status" value="1"/>
</dbReference>